<dbReference type="PATRIC" id="fig|999552.6.peg.2256"/>
<gene>
    <name evidence="1" type="ORF">METH_11320</name>
</gene>
<name>V9VTZ4_9RHOB</name>
<dbReference type="EMBL" id="CP006773">
    <property type="protein sequence ID" value="AHD01189.1"/>
    <property type="molecule type" value="Genomic_DNA"/>
</dbReference>
<evidence type="ECO:0000313" key="2">
    <source>
        <dbReference type="Proteomes" id="UP000018780"/>
    </source>
</evidence>
<dbReference type="RefSeq" id="WP_024090504.1">
    <property type="nucleotide sequence ID" value="NC_023135.1"/>
</dbReference>
<keyword evidence="2" id="KW-1185">Reference proteome</keyword>
<dbReference type="AlphaFoldDB" id="V9VTZ4"/>
<protein>
    <submittedName>
        <fullName evidence="1">Capsid protein</fullName>
    </submittedName>
</protein>
<dbReference type="STRING" id="999552.METH_11320"/>
<organism evidence="1 2">
    <name type="scientific">Leisingera methylohalidivorans DSM 14336</name>
    <dbReference type="NCBI Taxonomy" id="999552"/>
    <lineage>
        <taxon>Bacteria</taxon>
        <taxon>Pseudomonadati</taxon>
        <taxon>Pseudomonadota</taxon>
        <taxon>Alphaproteobacteria</taxon>
        <taxon>Rhodobacterales</taxon>
        <taxon>Roseobacteraceae</taxon>
        <taxon>Leisingera</taxon>
    </lineage>
</organism>
<accession>V9VTZ4</accession>
<dbReference type="OrthoDB" id="572526at2"/>
<proteinExistence type="predicted"/>
<dbReference type="Proteomes" id="UP000018780">
    <property type="component" value="Chromosome"/>
</dbReference>
<reference evidence="1 2" key="1">
    <citation type="submission" date="2013-09" db="EMBL/GenBank/DDBJ databases">
        <authorList>
            <consortium name="DOE Joint Genome Institute"/>
            <person name="Klenk H.-P."/>
            <person name="Huntemann M."/>
            <person name="Han J."/>
            <person name="Chen A."/>
            <person name="Kyrpides N."/>
            <person name="Mavromatis K."/>
            <person name="Markowitz V."/>
            <person name="Palaniappan K."/>
            <person name="Ivanova N."/>
            <person name="Schaumberg A."/>
            <person name="Pati A."/>
            <person name="Liolios K."/>
            <person name="Nordberg H.P."/>
            <person name="Cantor M.N."/>
            <person name="Hua S.X."/>
            <person name="Woyke T."/>
        </authorList>
    </citation>
    <scope>NUCLEOTIDE SEQUENCE [LARGE SCALE GENOMIC DNA]</scope>
    <source>
        <strain evidence="1 2">DSM 14336</strain>
    </source>
</reference>
<dbReference type="KEGG" id="lmd:METH_11320"/>
<evidence type="ECO:0000313" key="1">
    <source>
        <dbReference type="EMBL" id="AHD01189.1"/>
    </source>
</evidence>
<dbReference type="InterPro" id="IPR053738">
    <property type="entry name" value="Lambda_capsid_assembly"/>
</dbReference>
<dbReference type="HOGENOM" id="CLU_078226_0_0_5"/>
<dbReference type="Gene3D" id="3.90.1690.10">
    <property type="entry name" value="phage-related protein like domain"/>
    <property type="match status" value="1"/>
</dbReference>
<sequence>MAPTRPFQSDPILTAIAVGYKNPEASRIADEVMPRHTVPGEKFSWTEYPIEEAFNTPDARVSRKGRVNQLEFGGKQRTSEVEDYGLDAPVPISDIDTAAAARAAGVSNFDPEGHAVEMVSETIENIREVRVARTVHNADNYADGRKTTLAGGDQFSDYANSDPIGIIKTGLEKTLIMPANTMVMGRKVWTALSSHPKLVNAVKGNLTNEGIVTRQQFLELFSGEGIKRLLIGDAYFNAAKPNQAANLQRAWGNNISLLHINKMATSQGGGITWGFTAEFGGKIAGRIEDKDIGLQGGYRIRRGERVKEVIVAKDVGYYIQNAVAA</sequence>